<proteinExistence type="predicted"/>
<name>A0A1C7YWC2_PSESX</name>
<dbReference type="EMBL" id="LGSI01000071">
    <property type="protein sequence ID" value="OCR22044.1"/>
    <property type="molecule type" value="Genomic_DNA"/>
</dbReference>
<accession>A0A1C7YWC2</accession>
<organism evidence="1 2">
    <name type="scientific">Pseudomonas syringae</name>
    <dbReference type="NCBI Taxonomy" id="317"/>
    <lineage>
        <taxon>Bacteria</taxon>
        <taxon>Pseudomonadati</taxon>
        <taxon>Pseudomonadota</taxon>
        <taxon>Gammaproteobacteria</taxon>
        <taxon>Pseudomonadales</taxon>
        <taxon>Pseudomonadaceae</taxon>
        <taxon>Pseudomonas</taxon>
    </lineage>
</organism>
<evidence type="ECO:0000313" key="1">
    <source>
        <dbReference type="EMBL" id="OCR22044.1"/>
    </source>
</evidence>
<sequence>MGIGDCCSEAMKEVEDLGLSDKFIKHGTQGVPGKLVTAYECKECGHNWTQELDTEEPDRHMWYPQD</sequence>
<gene>
    <name evidence="1" type="ORF">AFK24_26735</name>
</gene>
<protein>
    <submittedName>
        <fullName evidence="1">Uncharacterized protein</fullName>
    </submittedName>
</protein>
<evidence type="ECO:0000313" key="2">
    <source>
        <dbReference type="Proteomes" id="UP000093104"/>
    </source>
</evidence>
<dbReference type="Proteomes" id="UP000093104">
    <property type="component" value="Unassembled WGS sequence"/>
</dbReference>
<comment type="caution">
    <text evidence="1">The sequence shown here is derived from an EMBL/GenBank/DDBJ whole genome shotgun (WGS) entry which is preliminary data.</text>
</comment>
<dbReference type="AlphaFoldDB" id="A0A1C7YWC2"/>
<reference evidence="1 2" key="1">
    <citation type="submission" date="2015-07" db="EMBL/GenBank/DDBJ databases">
        <title>Draft genome sequence of a diazotrophic, plant growth-promoting rhizobacterium of the Pseudomonas syringae complex.</title>
        <authorList>
            <person name="Patten C.L."/>
            <person name="Jeong H."/>
        </authorList>
    </citation>
    <scope>NUCLEOTIDE SEQUENCE [LARGE SCALE GENOMIC DNA]</scope>
    <source>
        <strain evidence="1 2">GR12-2</strain>
    </source>
</reference>